<accession>A0A5S6QQZ2</accession>
<name>A0A5S6QQZ2_TRIMR</name>
<organism evidence="12 13">
    <name type="scientific">Trichuris muris</name>
    <name type="common">Mouse whipworm</name>
    <dbReference type="NCBI Taxonomy" id="70415"/>
    <lineage>
        <taxon>Eukaryota</taxon>
        <taxon>Metazoa</taxon>
        <taxon>Ecdysozoa</taxon>
        <taxon>Nematoda</taxon>
        <taxon>Enoplea</taxon>
        <taxon>Dorylaimia</taxon>
        <taxon>Trichinellida</taxon>
        <taxon>Trichuridae</taxon>
        <taxon>Trichuris</taxon>
    </lineage>
</organism>
<keyword evidence="9" id="KW-1071">Ligand-gated ion channel</keyword>
<feature type="domain" description="Ionotropic glutamate receptor L-glutamate and glycine-binding" evidence="11">
    <location>
        <begin position="20"/>
        <end position="95"/>
    </location>
</feature>
<evidence type="ECO:0000313" key="13">
    <source>
        <dbReference type="WBParaSite" id="TMUE_2000009766.1"/>
    </source>
</evidence>
<reference evidence="13" key="1">
    <citation type="submission" date="2019-12" db="UniProtKB">
        <authorList>
            <consortium name="WormBaseParasite"/>
        </authorList>
    </citation>
    <scope>IDENTIFICATION</scope>
</reference>
<evidence type="ECO:0000313" key="12">
    <source>
        <dbReference type="Proteomes" id="UP000046395"/>
    </source>
</evidence>
<keyword evidence="5" id="KW-0406">Ion transport</keyword>
<evidence type="ECO:0000256" key="8">
    <source>
        <dbReference type="ARBA" id="ARBA00023180"/>
    </source>
</evidence>
<evidence type="ECO:0000256" key="9">
    <source>
        <dbReference type="ARBA" id="ARBA00023286"/>
    </source>
</evidence>
<dbReference type="Pfam" id="PF10613">
    <property type="entry name" value="Lig_chan-Glu_bd"/>
    <property type="match status" value="1"/>
</dbReference>
<proteinExistence type="predicted"/>
<protein>
    <submittedName>
        <fullName evidence="13">Lig_chan-Glu_bd domain-containing protein</fullName>
    </submittedName>
</protein>
<keyword evidence="2" id="KW-0813">Transport</keyword>
<evidence type="ECO:0000256" key="6">
    <source>
        <dbReference type="ARBA" id="ARBA00023136"/>
    </source>
</evidence>
<dbReference type="Gene3D" id="3.40.190.10">
    <property type="entry name" value="Periplasmic binding protein-like II"/>
    <property type="match status" value="1"/>
</dbReference>
<dbReference type="STRING" id="70415.A0A5S6QQZ2"/>
<dbReference type="InterPro" id="IPR019594">
    <property type="entry name" value="Glu/Gly-bd"/>
</dbReference>
<dbReference type="WBParaSite" id="TMUE_2000009766.1">
    <property type="protein sequence ID" value="TMUE_2000009766.1"/>
    <property type="gene ID" value="WBGene00289742"/>
</dbReference>
<keyword evidence="4" id="KW-1133">Transmembrane helix</keyword>
<evidence type="ECO:0000256" key="7">
    <source>
        <dbReference type="ARBA" id="ARBA00023170"/>
    </source>
</evidence>
<comment type="subcellular location">
    <subcellularLocation>
        <location evidence="1">Membrane</location>
        <topology evidence="1">Multi-pass membrane protein</topology>
    </subcellularLocation>
</comment>
<dbReference type="GO" id="GO:0015276">
    <property type="term" value="F:ligand-gated monoatomic ion channel activity"/>
    <property type="evidence" value="ECO:0007669"/>
    <property type="project" value="InterPro"/>
</dbReference>
<dbReference type="GO" id="GO:0016020">
    <property type="term" value="C:membrane"/>
    <property type="evidence" value="ECO:0007669"/>
    <property type="project" value="UniProtKB-SubCell"/>
</dbReference>
<dbReference type="AlphaFoldDB" id="A0A5S6QQZ2"/>
<evidence type="ECO:0000256" key="2">
    <source>
        <dbReference type="ARBA" id="ARBA00022448"/>
    </source>
</evidence>
<keyword evidence="8" id="KW-0325">Glycoprotein</keyword>
<evidence type="ECO:0000256" key="3">
    <source>
        <dbReference type="ARBA" id="ARBA00022692"/>
    </source>
</evidence>
<sequence length="109" mass="12499">MHTSADRLPAAKHYRSAYLEEPSFLEKRLGKNGQLCLQVFSVDLLEKMKILLNFTYELCEASSEEFEVMDEKNGWTSLIGEVINGDPDFQLNESAGRVERQMVDTRSDH</sequence>
<evidence type="ECO:0000256" key="4">
    <source>
        <dbReference type="ARBA" id="ARBA00022989"/>
    </source>
</evidence>
<evidence type="ECO:0000256" key="5">
    <source>
        <dbReference type="ARBA" id="ARBA00023065"/>
    </source>
</evidence>
<evidence type="ECO:0000256" key="10">
    <source>
        <dbReference type="ARBA" id="ARBA00023303"/>
    </source>
</evidence>
<keyword evidence="7" id="KW-0675">Receptor</keyword>
<evidence type="ECO:0000256" key="1">
    <source>
        <dbReference type="ARBA" id="ARBA00004141"/>
    </source>
</evidence>
<dbReference type="Proteomes" id="UP000046395">
    <property type="component" value="Unassembled WGS sequence"/>
</dbReference>
<keyword evidence="6" id="KW-0472">Membrane</keyword>
<keyword evidence="10" id="KW-0407">Ion channel</keyword>
<keyword evidence="3" id="KW-0812">Transmembrane</keyword>
<keyword evidence="12" id="KW-1185">Reference proteome</keyword>
<evidence type="ECO:0000259" key="11">
    <source>
        <dbReference type="Pfam" id="PF10613"/>
    </source>
</evidence>